<sequence>MQDQLPLFVSFVVKMTALFLRRSFQQPDVLPDSMMAQPRSKFSD</sequence>
<evidence type="ECO:0000313" key="1">
    <source>
        <dbReference type="EMBL" id="JAE18129.1"/>
    </source>
</evidence>
<protein>
    <submittedName>
        <fullName evidence="1">Uncharacterized protein</fullName>
    </submittedName>
</protein>
<dbReference type="AlphaFoldDB" id="A0A0A9G3W7"/>
<dbReference type="EMBL" id="GBRH01179767">
    <property type="protein sequence ID" value="JAE18129.1"/>
    <property type="molecule type" value="Transcribed_RNA"/>
</dbReference>
<reference evidence="1" key="1">
    <citation type="submission" date="2014-09" db="EMBL/GenBank/DDBJ databases">
        <authorList>
            <person name="Magalhaes I.L.F."/>
            <person name="Oliveira U."/>
            <person name="Santos F.R."/>
            <person name="Vidigal T.H.D.A."/>
            <person name="Brescovit A.D."/>
            <person name="Santos A.J."/>
        </authorList>
    </citation>
    <scope>NUCLEOTIDE SEQUENCE</scope>
    <source>
        <tissue evidence="1">Shoot tissue taken approximately 20 cm above the soil surface</tissue>
    </source>
</reference>
<proteinExistence type="predicted"/>
<organism evidence="1">
    <name type="scientific">Arundo donax</name>
    <name type="common">Giant reed</name>
    <name type="synonym">Donax arundinaceus</name>
    <dbReference type="NCBI Taxonomy" id="35708"/>
    <lineage>
        <taxon>Eukaryota</taxon>
        <taxon>Viridiplantae</taxon>
        <taxon>Streptophyta</taxon>
        <taxon>Embryophyta</taxon>
        <taxon>Tracheophyta</taxon>
        <taxon>Spermatophyta</taxon>
        <taxon>Magnoliopsida</taxon>
        <taxon>Liliopsida</taxon>
        <taxon>Poales</taxon>
        <taxon>Poaceae</taxon>
        <taxon>PACMAD clade</taxon>
        <taxon>Arundinoideae</taxon>
        <taxon>Arundineae</taxon>
        <taxon>Arundo</taxon>
    </lineage>
</organism>
<accession>A0A0A9G3W7</accession>
<name>A0A0A9G3W7_ARUDO</name>
<reference evidence="1" key="2">
    <citation type="journal article" date="2015" name="Data Brief">
        <title>Shoot transcriptome of the giant reed, Arundo donax.</title>
        <authorList>
            <person name="Barrero R.A."/>
            <person name="Guerrero F.D."/>
            <person name="Moolhuijzen P."/>
            <person name="Goolsby J.A."/>
            <person name="Tidwell J."/>
            <person name="Bellgard S.E."/>
            <person name="Bellgard M.I."/>
        </authorList>
    </citation>
    <scope>NUCLEOTIDE SEQUENCE</scope>
    <source>
        <tissue evidence="1">Shoot tissue taken approximately 20 cm above the soil surface</tissue>
    </source>
</reference>